<dbReference type="SUPFAM" id="SSF103481">
    <property type="entry name" value="Multidrug resistance efflux transporter EmrE"/>
    <property type="match status" value="2"/>
</dbReference>
<feature type="transmembrane region" description="Helical" evidence="6">
    <location>
        <begin position="20"/>
        <end position="37"/>
    </location>
</feature>
<feature type="transmembrane region" description="Helical" evidence="6">
    <location>
        <begin position="135"/>
        <end position="153"/>
    </location>
</feature>
<protein>
    <submittedName>
        <fullName evidence="8">S-adenosylmethionine uptake transporter</fullName>
    </submittedName>
</protein>
<feature type="transmembrane region" description="Helical" evidence="6">
    <location>
        <begin position="271"/>
        <end position="289"/>
    </location>
</feature>
<comment type="similarity">
    <text evidence="2">Belongs to the drug/metabolite transporter (DMT) superfamily. 10 TMS drug/metabolite exporter (DME) (TC 2.A.7.3) family.</text>
</comment>
<reference evidence="8 9" key="1">
    <citation type="submission" date="2024-06" db="EMBL/GenBank/DDBJ databases">
        <title>Genomic Encyclopedia of Type Strains, Phase IV (KMG-IV): sequencing the most valuable type-strain genomes for metagenomic binning, comparative biology and taxonomic classification.</title>
        <authorList>
            <person name="Goeker M."/>
        </authorList>
    </citation>
    <scope>NUCLEOTIDE SEQUENCE [LARGE SCALE GENOMIC DNA]</scope>
    <source>
        <strain evidence="8 9">DSM 28102</strain>
    </source>
</reference>
<feature type="transmembrane region" description="Helical" evidence="6">
    <location>
        <begin position="189"/>
        <end position="207"/>
    </location>
</feature>
<accession>A0ABV2IGG0</accession>
<evidence type="ECO:0000256" key="1">
    <source>
        <dbReference type="ARBA" id="ARBA00004141"/>
    </source>
</evidence>
<dbReference type="RefSeq" id="WP_354435781.1">
    <property type="nucleotide sequence ID" value="NZ_JBEPLY010000019.1"/>
</dbReference>
<feature type="transmembrane region" description="Helical" evidence="6">
    <location>
        <begin position="159"/>
        <end position="177"/>
    </location>
</feature>
<keyword evidence="4 6" id="KW-1133">Transmembrane helix</keyword>
<feature type="domain" description="EamA" evidence="7">
    <location>
        <begin position="19"/>
        <end position="149"/>
    </location>
</feature>
<dbReference type="Proteomes" id="UP001549164">
    <property type="component" value="Unassembled WGS sequence"/>
</dbReference>
<evidence type="ECO:0000259" key="7">
    <source>
        <dbReference type="Pfam" id="PF00892"/>
    </source>
</evidence>
<keyword evidence="9" id="KW-1185">Reference proteome</keyword>
<feature type="transmembrane region" description="Helical" evidence="6">
    <location>
        <begin position="93"/>
        <end position="126"/>
    </location>
</feature>
<feature type="transmembrane region" description="Helical" evidence="6">
    <location>
        <begin position="49"/>
        <end position="69"/>
    </location>
</feature>
<dbReference type="Pfam" id="PF00892">
    <property type="entry name" value="EamA"/>
    <property type="match status" value="2"/>
</dbReference>
<evidence type="ECO:0000313" key="9">
    <source>
        <dbReference type="Proteomes" id="UP001549164"/>
    </source>
</evidence>
<evidence type="ECO:0000313" key="8">
    <source>
        <dbReference type="EMBL" id="MET3602015.1"/>
    </source>
</evidence>
<proteinExistence type="inferred from homology"/>
<dbReference type="InterPro" id="IPR000620">
    <property type="entry name" value="EamA_dom"/>
</dbReference>
<evidence type="ECO:0000256" key="4">
    <source>
        <dbReference type="ARBA" id="ARBA00022989"/>
    </source>
</evidence>
<comment type="caution">
    <text evidence="8">The sequence shown here is derived from an EMBL/GenBank/DDBJ whole genome shotgun (WGS) entry which is preliminary data.</text>
</comment>
<comment type="subcellular location">
    <subcellularLocation>
        <location evidence="1">Membrane</location>
        <topology evidence="1">Multi-pass membrane protein</topology>
    </subcellularLocation>
</comment>
<dbReference type="PANTHER" id="PTHR22911">
    <property type="entry name" value="ACYL-MALONYL CONDENSING ENZYME-RELATED"/>
    <property type="match status" value="1"/>
</dbReference>
<dbReference type="InterPro" id="IPR037185">
    <property type="entry name" value="EmrE-like"/>
</dbReference>
<evidence type="ECO:0000256" key="2">
    <source>
        <dbReference type="ARBA" id="ARBA00009853"/>
    </source>
</evidence>
<dbReference type="EMBL" id="JBEPLY010000019">
    <property type="protein sequence ID" value="MET3602015.1"/>
    <property type="molecule type" value="Genomic_DNA"/>
</dbReference>
<sequence>MSANLKLDQPRSRAEFSQGLIWVALSMAAFIGMSVGSRELATSLSIRQVLFFRALVGLGIIIVLARQFLPEIRQAKMVRLHIIRNVVHFTGQYFWTIGVVLLPLASVFALEFTMPIWVAFFAWLFLKEKLTRPRILATLGGFLGVLVIARPGLGMIDPAASLVLLAAAFYALALICVKELTRECSPGVIVVWMILIQLPLGFVFALTDWQPVSWTDVPWMLVAGIGALSAHFCQAQALKRLEASVVIPIDFLRVPLAAIVGYYAYGEAIDLWVFLGGAIILLSNYQAVLRERRRYTGK</sequence>
<evidence type="ECO:0000256" key="6">
    <source>
        <dbReference type="SAM" id="Phobius"/>
    </source>
</evidence>
<feature type="domain" description="EamA" evidence="7">
    <location>
        <begin position="160"/>
        <end position="283"/>
    </location>
</feature>
<dbReference type="Gene3D" id="1.10.3730.20">
    <property type="match status" value="1"/>
</dbReference>
<name>A0ABV2IGG0_9HYPH</name>
<evidence type="ECO:0000256" key="5">
    <source>
        <dbReference type="ARBA" id="ARBA00023136"/>
    </source>
</evidence>
<dbReference type="PANTHER" id="PTHR22911:SF6">
    <property type="entry name" value="SOLUTE CARRIER FAMILY 35 MEMBER G1"/>
    <property type="match status" value="1"/>
</dbReference>
<gene>
    <name evidence="8" type="ORF">ABID12_003981</name>
</gene>
<keyword evidence="3 6" id="KW-0812">Transmembrane</keyword>
<evidence type="ECO:0000256" key="3">
    <source>
        <dbReference type="ARBA" id="ARBA00022692"/>
    </source>
</evidence>
<keyword evidence="5 6" id="KW-0472">Membrane</keyword>
<organism evidence="8 9">
    <name type="scientific">Martelella mangrovi</name>
    <dbReference type="NCBI Taxonomy" id="1397477"/>
    <lineage>
        <taxon>Bacteria</taxon>
        <taxon>Pseudomonadati</taxon>
        <taxon>Pseudomonadota</taxon>
        <taxon>Alphaproteobacteria</taxon>
        <taxon>Hyphomicrobiales</taxon>
        <taxon>Aurantimonadaceae</taxon>
        <taxon>Martelella</taxon>
    </lineage>
</organism>